<organism evidence="1 2">
    <name type="scientific">Rhinolophus ferrumequinum</name>
    <name type="common">Greater horseshoe bat</name>
    <dbReference type="NCBI Taxonomy" id="59479"/>
    <lineage>
        <taxon>Eukaryota</taxon>
        <taxon>Metazoa</taxon>
        <taxon>Chordata</taxon>
        <taxon>Craniata</taxon>
        <taxon>Vertebrata</taxon>
        <taxon>Euteleostomi</taxon>
        <taxon>Mammalia</taxon>
        <taxon>Eutheria</taxon>
        <taxon>Laurasiatheria</taxon>
        <taxon>Chiroptera</taxon>
        <taxon>Yinpterochiroptera</taxon>
        <taxon>Rhinolophoidea</taxon>
        <taxon>Rhinolophidae</taxon>
        <taxon>Rhinolophinae</taxon>
        <taxon>Rhinolophus</taxon>
    </lineage>
</organism>
<comment type="caution">
    <text evidence="1">The sequence shown here is derived from an EMBL/GenBank/DDBJ whole genome shotgun (WGS) entry which is preliminary data.</text>
</comment>
<protein>
    <submittedName>
        <fullName evidence="1">Uncharacterized protein</fullName>
    </submittedName>
</protein>
<dbReference type="AlphaFoldDB" id="A0A7J7R8D1"/>
<gene>
    <name evidence="1" type="ORF">mRhiFer1_009540</name>
</gene>
<dbReference type="Proteomes" id="UP000585614">
    <property type="component" value="Unassembled WGS sequence"/>
</dbReference>
<proteinExistence type="predicted"/>
<evidence type="ECO:0000313" key="2">
    <source>
        <dbReference type="Proteomes" id="UP000585614"/>
    </source>
</evidence>
<dbReference type="EMBL" id="JACAGC010000029">
    <property type="protein sequence ID" value="KAF6272378.1"/>
    <property type="molecule type" value="Genomic_DNA"/>
</dbReference>
<name>A0A7J7R8D1_RHIFE</name>
<evidence type="ECO:0000313" key="1">
    <source>
        <dbReference type="EMBL" id="KAF6272378.1"/>
    </source>
</evidence>
<sequence length="127" mass="14889">MSYHLSPITMAIIKKGKRKHVSGRVWKQGTLKTLWWERELVQPLWTTVLRFLRNLKLELSHTSAILFLDLHAKESGSQKDTGTPMFIVALFTMVKKGKQPECPTTDEWIKKMWYICTLEHYSAIKKE</sequence>
<reference evidence="1 2" key="1">
    <citation type="journal article" date="2020" name="Nature">
        <title>Six reference-quality genomes reveal evolution of bat adaptations.</title>
        <authorList>
            <person name="Jebb D."/>
            <person name="Huang Z."/>
            <person name="Pippel M."/>
            <person name="Hughes G.M."/>
            <person name="Lavrichenko K."/>
            <person name="Devanna P."/>
            <person name="Winkler S."/>
            <person name="Jermiin L.S."/>
            <person name="Skirmuntt E.C."/>
            <person name="Katzourakis A."/>
            <person name="Burkitt-Gray L."/>
            <person name="Ray D.A."/>
            <person name="Sullivan K.A.M."/>
            <person name="Roscito J.G."/>
            <person name="Kirilenko B.M."/>
            <person name="Davalos L.M."/>
            <person name="Corthals A.P."/>
            <person name="Power M.L."/>
            <person name="Jones G."/>
            <person name="Ransome R.D."/>
            <person name="Dechmann D.K.N."/>
            <person name="Locatelli A.G."/>
            <person name="Puechmaille S.J."/>
            <person name="Fedrigo O."/>
            <person name="Jarvis E.D."/>
            <person name="Hiller M."/>
            <person name="Vernes S.C."/>
            <person name="Myers E.W."/>
            <person name="Teeling E.C."/>
        </authorList>
    </citation>
    <scope>NUCLEOTIDE SEQUENCE [LARGE SCALE GENOMIC DNA]</scope>
    <source>
        <strain evidence="1">MRhiFer1</strain>
        <tissue evidence="1">Lung</tissue>
    </source>
</reference>
<accession>A0A7J7R8D1</accession>